<evidence type="ECO:0000256" key="1">
    <source>
        <dbReference type="SAM" id="Phobius"/>
    </source>
</evidence>
<evidence type="ECO:0000313" key="2">
    <source>
        <dbReference type="EMBL" id="PHV67477.1"/>
    </source>
</evidence>
<name>A0A2G3PNQ6_WILMA</name>
<dbReference type="RefSeq" id="WP_099382170.1">
    <property type="nucleotide sequence ID" value="NZ_PEBD01000005.1"/>
</dbReference>
<dbReference type="AlphaFoldDB" id="A0A2G3PNQ6"/>
<keyword evidence="1" id="KW-0472">Membrane</keyword>
<keyword evidence="1" id="KW-1133">Transmembrane helix</keyword>
<evidence type="ECO:0008006" key="4">
    <source>
        <dbReference type="Google" id="ProtNLM"/>
    </source>
</evidence>
<dbReference type="SUPFAM" id="SSF53850">
    <property type="entry name" value="Periplasmic binding protein-like II"/>
    <property type="match status" value="1"/>
</dbReference>
<feature type="transmembrane region" description="Helical" evidence="1">
    <location>
        <begin position="12"/>
        <end position="37"/>
    </location>
</feature>
<sequence length="390" mass="40712">MGEHRRAGGRRGVSRGLLVLAIAVVVVVALGFLWVLLGDRINEQGKDAAARCVEGDLSVSIVSDPGLAVPLKAVADKYNKTRPTERDRCITIEVRPGDAKVTLDGLTGDWDTASRGPFPAAWIPQSSVWSSQLIAARPDVVDGSPSSLVTSPVVLAIPAAAAEAMDGDVGWIELPTLQRSAKAMDDLGLRGWGELKMAMPVGPQSDATMLAAQAIATEVSRTPSGPLSPEDAASPLVSSTLRAMLASAPATDLGSSESGVRALQQQADPATGSIHAVPITEQQLYEITKDDVNSAVVALFPSGPTPMADFPVVEMTGDQVDAAQRDAVGAFIDYVHDPEQISTITSLGFRGAGQLPPATSTVTFPVTPTPMPMPSPEAQNAITEVLTRRS</sequence>
<dbReference type="EMBL" id="PEBD01000005">
    <property type="protein sequence ID" value="PHV67477.1"/>
    <property type="molecule type" value="Genomic_DNA"/>
</dbReference>
<gene>
    <name evidence="2" type="ORF">CSW57_07160</name>
</gene>
<organism evidence="2 3">
    <name type="scientific">Williamsia marianensis</name>
    <dbReference type="NCBI Taxonomy" id="85044"/>
    <lineage>
        <taxon>Bacteria</taxon>
        <taxon>Bacillati</taxon>
        <taxon>Actinomycetota</taxon>
        <taxon>Actinomycetes</taxon>
        <taxon>Mycobacteriales</taxon>
        <taxon>Nocardiaceae</taxon>
        <taxon>Williamsia</taxon>
    </lineage>
</organism>
<accession>A0A2G3PNQ6</accession>
<protein>
    <recommendedName>
        <fullName evidence="4">Extracellular solute-binding protein</fullName>
    </recommendedName>
</protein>
<comment type="caution">
    <text evidence="2">The sequence shown here is derived from an EMBL/GenBank/DDBJ whole genome shotgun (WGS) entry which is preliminary data.</text>
</comment>
<keyword evidence="1" id="KW-0812">Transmembrane</keyword>
<evidence type="ECO:0000313" key="3">
    <source>
        <dbReference type="Proteomes" id="UP000225108"/>
    </source>
</evidence>
<dbReference type="Proteomes" id="UP000225108">
    <property type="component" value="Unassembled WGS sequence"/>
</dbReference>
<dbReference type="Pfam" id="PF13531">
    <property type="entry name" value="SBP_bac_11"/>
    <property type="match status" value="1"/>
</dbReference>
<proteinExistence type="predicted"/>
<reference evidence="2 3" key="1">
    <citation type="submission" date="2017-10" db="EMBL/GenBank/DDBJ databases">
        <title>The draft genome sequence of Williamsia sp. BULT 1.1 isolated from the semi-arid grassland soils from South Africa.</title>
        <authorList>
            <person name="Kabwe M.H."/>
            <person name="Govender N."/>
            <person name="Mutseka Lunga P."/>
            <person name="Vikram S."/>
            <person name="Makhalanyane T.P."/>
        </authorList>
    </citation>
    <scope>NUCLEOTIDE SEQUENCE [LARGE SCALE GENOMIC DNA]</scope>
    <source>
        <strain evidence="2 3">BULT 1.1</strain>
    </source>
</reference>